<reference evidence="10 11" key="1">
    <citation type="journal article" date="2001" name="Nucleic Acids Res.">
        <title>The complete genome sequence of the murine respiratory pathogen Mycoplasma pulmonis.</title>
        <authorList>
            <person name="Chambaud I."/>
            <person name="Heilig R."/>
            <person name="Ferris S."/>
            <person name="Barbe V."/>
            <person name="Samson D."/>
            <person name="Galisson F."/>
            <person name="Moszer I."/>
            <person name="Dybvig K."/>
            <person name="Wroblewski H."/>
            <person name="Viari A."/>
            <person name="Rocha E.P.C."/>
            <person name="Blanchard A."/>
        </authorList>
    </citation>
    <scope>NUCLEOTIDE SEQUENCE [LARGE SCALE GENOMIC DNA]</scope>
    <source>
        <strain evidence="10 11">UAB CTIP</strain>
    </source>
</reference>
<gene>
    <name evidence="10" type="ordered locus">MYPU_5020</name>
</gene>
<dbReference type="SUPFAM" id="SSF52943">
    <property type="entry name" value="ATP synthase (F1-ATPase), gamma subunit"/>
    <property type="match status" value="1"/>
</dbReference>
<keyword evidence="7" id="KW-0139">CF(1)</keyword>
<keyword evidence="11" id="KW-1185">Reference proteome</keyword>
<comment type="subcellular location">
    <subcellularLocation>
        <location evidence="1">Membrane</location>
        <topology evidence="1">Peripheral membrane protein</topology>
    </subcellularLocation>
</comment>
<evidence type="ECO:0000256" key="9">
    <source>
        <dbReference type="SAM" id="Coils"/>
    </source>
</evidence>
<keyword evidence="6" id="KW-0472">Membrane</keyword>
<dbReference type="HOGENOM" id="CLU_079868_0_0_14"/>
<dbReference type="InterPro" id="IPR035968">
    <property type="entry name" value="ATP_synth_F1_ATPase_gsu"/>
</dbReference>
<dbReference type="AlphaFoldDB" id="Q98Q66"/>
<evidence type="ECO:0008006" key="12">
    <source>
        <dbReference type="Google" id="ProtNLM"/>
    </source>
</evidence>
<dbReference type="Gene3D" id="3.40.1380.10">
    <property type="match status" value="1"/>
</dbReference>
<keyword evidence="3" id="KW-0813">Transport</keyword>
<evidence type="ECO:0000256" key="5">
    <source>
        <dbReference type="ARBA" id="ARBA00023065"/>
    </source>
</evidence>
<evidence type="ECO:0000313" key="10">
    <source>
        <dbReference type="EMBL" id="CAC13675.1"/>
    </source>
</evidence>
<evidence type="ECO:0000313" key="11">
    <source>
        <dbReference type="Proteomes" id="UP000000528"/>
    </source>
</evidence>
<dbReference type="STRING" id="272635.gene:17577104"/>
<dbReference type="PIR" id="F90574">
    <property type="entry name" value="F90574"/>
</dbReference>
<proteinExistence type="inferred from homology"/>
<sequence>MRLDSKTKIWKHKAFKLKTNLGENMDFKKLSQRKSNLEKIRIRAINDKNIGLINIMKLSKSLNVYTNNCLINKALFNLLRDKYNVENDFINKKSKNKITNFLIDKFAEKKELWIYLTEDEKDSTDGYIRYENMILNQSKDKNIEFVPIGPRALEFCQKNKLKIVEIFDLKKVKSNFALYLSRLIKALYFENDYEKVNFIINSNKNYNNFFTILPIDDFDASKLNSRNEIKFKFEPNKLKFYPDVNNFVESQINVYLENAIQSLIIESSFFSSKSFLVKINKIIKDVEEEILKLSRQIIKIQREKEIEEIVLLTRNNIRFSLDKKEK</sequence>
<dbReference type="GO" id="GO:0046933">
    <property type="term" value="F:proton-transporting ATP synthase activity, rotational mechanism"/>
    <property type="evidence" value="ECO:0007669"/>
    <property type="project" value="InterPro"/>
</dbReference>
<evidence type="ECO:0000256" key="4">
    <source>
        <dbReference type="ARBA" id="ARBA00022781"/>
    </source>
</evidence>
<keyword evidence="9" id="KW-0175">Coiled coil</keyword>
<evidence type="ECO:0000256" key="1">
    <source>
        <dbReference type="ARBA" id="ARBA00004170"/>
    </source>
</evidence>
<comment type="similarity">
    <text evidence="2">Belongs to the ATPase gamma chain family.</text>
</comment>
<keyword evidence="4" id="KW-0375">Hydrogen ion transport</keyword>
<evidence type="ECO:0000256" key="8">
    <source>
        <dbReference type="ARBA" id="ARBA00023310"/>
    </source>
</evidence>
<organism evidence="11">
    <name type="scientific">Mycoplasmopsis pulmonis (strain UAB CTIP)</name>
    <name type="common">Mycoplasma pulmonis</name>
    <dbReference type="NCBI Taxonomy" id="272635"/>
    <lineage>
        <taxon>Bacteria</taxon>
        <taxon>Bacillati</taxon>
        <taxon>Mycoplasmatota</taxon>
        <taxon>Mycoplasmoidales</taxon>
        <taxon>Metamycoplasmataceae</taxon>
        <taxon>Mycoplasmopsis</taxon>
    </lineage>
</organism>
<dbReference type="KEGG" id="mpu:MYPU_5020"/>
<accession>Q98Q66</accession>
<name>Q98Q66_MYCPU</name>
<keyword evidence="8" id="KW-0066">ATP synthesis</keyword>
<dbReference type="Proteomes" id="UP000000528">
    <property type="component" value="Chromosome"/>
</dbReference>
<evidence type="ECO:0000256" key="2">
    <source>
        <dbReference type="ARBA" id="ARBA00007681"/>
    </source>
</evidence>
<evidence type="ECO:0000256" key="3">
    <source>
        <dbReference type="ARBA" id="ARBA00022448"/>
    </source>
</evidence>
<dbReference type="GO" id="GO:0045259">
    <property type="term" value="C:proton-transporting ATP synthase complex"/>
    <property type="evidence" value="ECO:0007669"/>
    <property type="project" value="UniProtKB-KW"/>
</dbReference>
<dbReference type="EMBL" id="AL445564">
    <property type="protein sequence ID" value="CAC13675.1"/>
    <property type="molecule type" value="Genomic_DNA"/>
</dbReference>
<feature type="coiled-coil region" evidence="9">
    <location>
        <begin position="276"/>
        <end position="303"/>
    </location>
</feature>
<keyword evidence="5" id="KW-0406">Ion transport</keyword>
<dbReference type="NCBIfam" id="NF045933">
    <property type="entry name" value="MSC_0622_gamma"/>
    <property type="match status" value="1"/>
</dbReference>
<evidence type="ECO:0000256" key="6">
    <source>
        <dbReference type="ARBA" id="ARBA00023136"/>
    </source>
</evidence>
<protein>
    <recommendedName>
        <fullName evidence="12">ATP synthase gamma chain</fullName>
    </recommendedName>
</protein>
<dbReference type="eggNOG" id="ENOG5033TK5">
    <property type="taxonomic scope" value="Bacteria"/>
</dbReference>
<evidence type="ECO:0000256" key="7">
    <source>
        <dbReference type="ARBA" id="ARBA00023196"/>
    </source>
</evidence>